<feature type="compositionally biased region" description="Polar residues" evidence="1">
    <location>
        <begin position="61"/>
        <end position="79"/>
    </location>
</feature>
<feature type="region of interest" description="Disordered" evidence="1">
    <location>
        <begin position="1"/>
        <end position="116"/>
    </location>
</feature>
<dbReference type="Proteomes" id="UP000603453">
    <property type="component" value="Unassembled WGS sequence"/>
</dbReference>
<evidence type="ECO:0000313" key="2">
    <source>
        <dbReference type="EMBL" id="KAG2196470.1"/>
    </source>
</evidence>
<dbReference type="AlphaFoldDB" id="A0A8H7QRI7"/>
<organism evidence="2 3">
    <name type="scientific">Mucor saturninus</name>
    <dbReference type="NCBI Taxonomy" id="64648"/>
    <lineage>
        <taxon>Eukaryota</taxon>
        <taxon>Fungi</taxon>
        <taxon>Fungi incertae sedis</taxon>
        <taxon>Mucoromycota</taxon>
        <taxon>Mucoromycotina</taxon>
        <taxon>Mucoromycetes</taxon>
        <taxon>Mucorales</taxon>
        <taxon>Mucorineae</taxon>
        <taxon>Mucoraceae</taxon>
        <taxon>Mucor</taxon>
    </lineage>
</organism>
<reference evidence="2" key="1">
    <citation type="submission" date="2020-12" db="EMBL/GenBank/DDBJ databases">
        <title>Metabolic potential, ecology and presence of endohyphal bacteria is reflected in genomic diversity of Mucoromycotina.</title>
        <authorList>
            <person name="Muszewska A."/>
            <person name="Okrasinska A."/>
            <person name="Steczkiewicz K."/>
            <person name="Drgas O."/>
            <person name="Orlowska M."/>
            <person name="Perlinska-Lenart U."/>
            <person name="Aleksandrzak-Piekarczyk T."/>
            <person name="Szatraj K."/>
            <person name="Zielenkiewicz U."/>
            <person name="Pilsyk S."/>
            <person name="Malc E."/>
            <person name="Mieczkowski P."/>
            <person name="Kruszewska J.S."/>
            <person name="Biernat P."/>
            <person name="Pawlowska J."/>
        </authorList>
    </citation>
    <scope>NUCLEOTIDE SEQUENCE</scope>
    <source>
        <strain evidence="2">WA0000017839</strain>
    </source>
</reference>
<keyword evidence="3" id="KW-1185">Reference proteome</keyword>
<sequence>MTSIARTNLLNHQDEDESYFSSDKPSYYSRSNLQSPSFRQKCKGFRSRSSSYTSLDDKHQYNGSMNNYDASSSPSTSLFSRKRLGMTSERSSTSPSTYFSTNKQEEYDDDTSSDESTFFAKKSNYSRQNLGSRSSSWKTCVLRAVGVKSAK</sequence>
<protein>
    <submittedName>
        <fullName evidence="2">Uncharacterized protein</fullName>
    </submittedName>
</protein>
<dbReference type="EMBL" id="JAEPRD010000146">
    <property type="protein sequence ID" value="KAG2196470.1"/>
    <property type="molecule type" value="Genomic_DNA"/>
</dbReference>
<name>A0A8H7QRI7_9FUNG</name>
<accession>A0A8H7QRI7</accession>
<feature type="compositionally biased region" description="Polar residues" evidence="1">
    <location>
        <begin position="1"/>
        <end position="11"/>
    </location>
</feature>
<feature type="compositionally biased region" description="Polar residues" evidence="1">
    <location>
        <begin position="88"/>
        <end position="102"/>
    </location>
</feature>
<gene>
    <name evidence="2" type="ORF">INT47_012671</name>
</gene>
<proteinExistence type="predicted"/>
<evidence type="ECO:0000313" key="3">
    <source>
        <dbReference type="Proteomes" id="UP000603453"/>
    </source>
</evidence>
<evidence type="ECO:0000256" key="1">
    <source>
        <dbReference type="SAM" id="MobiDB-lite"/>
    </source>
</evidence>
<comment type="caution">
    <text evidence="2">The sequence shown here is derived from an EMBL/GenBank/DDBJ whole genome shotgun (WGS) entry which is preliminary data.</text>
</comment>
<feature type="compositionally biased region" description="Polar residues" evidence="1">
    <location>
        <begin position="19"/>
        <end position="38"/>
    </location>
</feature>
<dbReference type="OrthoDB" id="2254241at2759"/>